<dbReference type="RefSeq" id="WP_051635452.1">
    <property type="nucleotide sequence ID" value="NZ_CAAAIS010000002.1"/>
</dbReference>
<name>A0A378LPY1_9GAMM</name>
<accession>A0A378LPY1</accession>
<dbReference type="STRING" id="1122170.GCA_000701265_02756"/>
<dbReference type="OrthoDB" id="8960888at2"/>
<gene>
    <name evidence="1" type="ORF">NCTC11532_00594</name>
</gene>
<dbReference type="AlphaFoldDB" id="A0A378LPY1"/>
<keyword evidence="2" id="KW-1185">Reference proteome</keyword>
<sequence>MGASRIESTKIILSQNIMVSITKDHVDYDEIEALLSRELKTIPAGKAMDYVTDMIHLVSFMKTKQFSNPKWALQIFIDDATSKETRQGLVQAMRMAPESHDPIFNLICRLAETNHLSRFTQISHVTPLRFLIHEGDREHIEEYEEWYLIFDLFGLCKNLPADSIPLVEKLLTTTYLSSEDLLSVEQFFKSLEKFHMLDKKILEPLLPLMTNKNSIENLRLFFVFLGNVELLNLNLFRAIEPFLTQVRALHIFFQNYLLEIKSAESQEETLNKLGEFCRLSLPKKGSYDDVVVTNTPLHQAIIDRDPGNLKHALSFANHQLLLATSYDNTALLLACKLADKKAALLILEQMQQLKCDVNQQDFYGMTALHWARFYHFDDLSAALVSAGADETLKTKNGKKSAYFARHQFTIEDFKIEGREIIEDSFSLTNKSLTDIAFHADKIALNLKLTSPKELAELYQGDEGAQIRSSNRFYLFFKTFRFRFVEWLEKQRALDYPSSGHEMRQRSISN</sequence>
<dbReference type="Proteomes" id="UP000255297">
    <property type="component" value="Unassembled WGS sequence"/>
</dbReference>
<reference evidence="1 2" key="1">
    <citation type="submission" date="2018-06" db="EMBL/GenBank/DDBJ databases">
        <authorList>
            <consortium name="Pathogen Informatics"/>
            <person name="Doyle S."/>
        </authorList>
    </citation>
    <scope>NUCLEOTIDE SEQUENCE [LARGE SCALE GENOMIC DNA]</scope>
    <source>
        <strain evidence="1 2">NCTC11532</strain>
    </source>
</reference>
<dbReference type="InterPro" id="IPR050019">
    <property type="entry name" value="T4SS_AnkQ"/>
</dbReference>
<dbReference type="Gene3D" id="1.25.40.20">
    <property type="entry name" value="Ankyrin repeat-containing domain"/>
    <property type="match status" value="1"/>
</dbReference>
<evidence type="ECO:0000313" key="1">
    <source>
        <dbReference type="EMBL" id="STY28420.1"/>
    </source>
</evidence>
<proteinExistence type="predicted"/>
<dbReference type="NCBIfam" id="NF043027">
    <property type="entry name" value="T4SS_AnkQ"/>
    <property type="match status" value="1"/>
</dbReference>
<organism evidence="1 2">
    <name type="scientific">Legionella wadsworthii</name>
    <dbReference type="NCBI Taxonomy" id="28088"/>
    <lineage>
        <taxon>Bacteria</taxon>
        <taxon>Pseudomonadati</taxon>
        <taxon>Pseudomonadota</taxon>
        <taxon>Gammaproteobacteria</taxon>
        <taxon>Legionellales</taxon>
        <taxon>Legionellaceae</taxon>
        <taxon>Legionella</taxon>
    </lineage>
</organism>
<dbReference type="InterPro" id="IPR036770">
    <property type="entry name" value="Ankyrin_rpt-contain_sf"/>
</dbReference>
<protein>
    <submittedName>
        <fullName evidence="1">Ankyrin repeat-containing protein</fullName>
    </submittedName>
</protein>
<dbReference type="SUPFAM" id="SSF48403">
    <property type="entry name" value="Ankyrin repeat"/>
    <property type="match status" value="1"/>
</dbReference>
<evidence type="ECO:0000313" key="2">
    <source>
        <dbReference type="Proteomes" id="UP000255297"/>
    </source>
</evidence>
<dbReference type="EMBL" id="UGPB01000001">
    <property type="protein sequence ID" value="STY28420.1"/>
    <property type="molecule type" value="Genomic_DNA"/>
</dbReference>